<proteinExistence type="predicted"/>
<dbReference type="Gene3D" id="1.10.10.10">
    <property type="entry name" value="Winged helix-like DNA-binding domain superfamily/Winged helix DNA-binding domain"/>
    <property type="match status" value="1"/>
</dbReference>
<evidence type="ECO:0000256" key="1">
    <source>
        <dbReference type="PROSITE-ProRule" id="PRU00339"/>
    </source>
</evidence>
<dbReference type="Pfam" id="PF03704">
    <property type="entry name" value="BTAD"/>
    <property type="match status" value="1"/>
</dbReference>
<sequence>MKADTFPITKFMMPSTGKEIILTSRFYKKIKEINKYPLILILAGPGYGKSAALSYYFHLQGYSCFWLNLDKEDNELPVFLSSFLTASANIKETPIRSIEVLKESEDFRQSWKYILNLWINELISIPNKDLYFIIEDYHQINQDEVNTVIEHLIRYSPPNLHLIITSRTPFNFSFLPEWKLKGRILYIEQNDLAFDAQEIEQLFKIKYGKQLTEQEVQAILELTDGWPIAVAMLASSQGAGRREIFIPEEQENIQDLFQFLAISVLQNQPPELRTFILKSAVLRDLNERICAALFGSDGIKNLYQIIDKGLFIHDYGRGTYRFNKLFRRFLLHIAEKEGVNLKLLNAQVGEYFLQEGLPEEAIYHFLMAKMYDRAITIILEIAGSLIKTAQYRKIIKWLEEIPEEIYNTHPHLYLLLGDVKRLTSYFEEALSSYEKARFLWEKIGDNLGVAAALEKKALVFLDTVQPVKADPLLYEAYKIREQAGFSNTGSILELLGENSLNQGKLVEAQSYIARAVASGYNISKHLKARLLLRTGQLEEDINYIEQELTRDESDLSPKSHREIKLVLSLLYSLTGQNLERALELAWEVLEASQRVGSPFTESVAAARIGQVYNVMNELEKAVQWYHRAIELSDRVSTPRGKGEPLWGLTLAYAFKGDLSRARYYAEMGYQICHEVNDRWLAALTELALGIAYYNSGSYNQALDLFLKTRKTLADCGDTFGPVVALLWEALTYWRTSSYECFSLIGQELEYKLNQHGYRFLLERACLWRPREIGELKLFLTSCFVKGFLGEQLAHSHQGYHPGYKLGIKALGELQVYRGPQKVSSKEWRRDKAKRLLEILVTYRGSLLAKEKLMEMLWPEKEEERADSNFKVTLVALNNVLEPRRPGGTSYFIIREGNRYGLRTGEDVEVDVDIFIQKVKTGLEYLSKGKKVLAQEFLEEAIALYAGDYLEDALYEDWAALERERMRDLYLSANDGLARIYLEQEDYYRCLYVCGQNLKVDPCWENAYRLMIQCYGKLRQKTRAVQVYQQYKEAVRKYLGIRPSGEILNLLKDTISQI</sequence>
<protein>
    <submittedName>
        <fullName evidence="3">ATP-, maltotriose-and DNA-dependent transcriptional regulator MalT</fullName>
    </submittedName>
</protein>
<organism evidence="3 4">
    <name type="scientific">Thermanaeromonas toyohensis ToBE</name>
    <dbReference type="NCBI Taxonomy" id="698762"/>
    <lineage>
        <taxon>Bacteria</taxon>
        <taxon>Bacillati</taxon>
        <taxon>Bacillota</taxon>
        <taxon>Clostridia</taxon>
        <taxon>Neomoorellales</taxon>
        <taxon>Neomoorellaceae</taxon>
        <taxon>Thermanaeromonas</taxon>
    </lineage>
</organism>
<evidence type="ECO:0000313" key="4">
    <source>
        <dbReference type="Proteomes" id="UP000192569"/>
    </source>
</evidence>
<keyword evidence="1" id="KW-0802">TPR repeat</keyword>
<feature type="repeat" description="TPR" evidence="1">
    <location>
        <begin position="602"/>
        <end position="635"/>
    </location>
</feature>
<dbReference type="InterPro" id="IPR027417">
    <property type="entry name" value="P-loop_NTPase"/>
</dbReference>
<accession>A0A1W1W2A7</accession>
<dbReference type="SUPFAM" id="SSF52540">
    <property type="entry name" value="P-loop containing nucleoside triphosphate hydrolases"/>
    <property type="match status" value="1"/>
</dbReference>
<dbReference type="RefSeq" id="WP_084666503.1">
    <property type="nucleotide sequence ID" value="NZ_LT838272.1"/>
</dbReference>
<dbReference type="InterPro" id="IPR036388">
    <property type="entry name" value="WH-like_DNA-bd_sf"/>
</dbReference>
<dbReference type="GO" id="GO:0003677">
    <property type="term" value="F:DNA binding"/>
    <property type="evidence" value="ECO:0007669"/>
    <property type="project" value="InterPro"/>
</dbReference>
<feature type="domain" description="Bacterial transcriptional activator" evidence="2">
    <location>
        <begin position="909"/>
        <end position="1054"/>
    </location>
</feature>
<dbReference type="STRING" id="698762.SAMN00808754_2807"/>
<dbReference type="Pfam" id="PF25873">
    <property type="entry name" value="WHD_MalT"/>
    <property type="match status" value="1"/>
</dbReference>
<dbReference type="SUPFAM" id="SSF46894">
    <property type="entry name" value="C-terminal effector domain of the bipartite response regulators"/>
    <property type="match status" value="1"/>
</dbReference>
<dbReference type="InterPro" id="IPR016032">
    <property type="entry name" value="Sig_transdc_resp-reg_C-effctor"/>
</dbReference>
<dbReference type="GO" id="GO:0006355">
    <property type="term" value="P:regulation of DNA-templated transcription"/>
    <property type="evidence" value="ECO:0007669"/>
    <property type="project" value="InterPro"/>
</dbReference>
<dbReference type="SMART" id="SM00028">
    <property type="entry name" value="TPR"/>
    <property type="match status" value="5"/>
</dbReference>
<dbReference type="Proteomes" id="UP000192569">
    <property type="component" value="Chromosome I"/>
</dbReference>
<gene>
    <name evidence="3" type="ORF">SAMN00808754_2807</name>
</gene>
<evidence type="ECO:0000313" key="3">
    <source>
        <dbReference type="EMBL" id="SMB99234.1"/>
    </source>
</evidence>
<dbReference type="InterPro" id="IPR011990">
    <property type="entry name" value="TPR-like_helical_dom_sf"/>
</dbReference>
<dbReference type="PROSITE" id="PS50005">
    <property type="entry name" value="TPR"/>
    <property type="match status" value="1"/>
</dbReference>
<dbReference type="AlphaFoldDB" id="A0A1W1W2A7"/>
<dbReference type="EMBL" id="LT838272">
    <property type="protein sequence ID" value="SMB99234.1"/>
    <property type="molecule type" value="Genomic_DNA"/>
</dbReference>
<dbReference type="PANTHER" id="PTHR35807">
    <property type="entry name" value="TRANSCRIPTIONAL REGULATOR REDD-RELATED"/>
    <property type="match status" value="1"/>
</dbReference>
<reference evidence="3 4" key="1">
    <citation type="submission" date="2017-04" db="EMBL/GenBank/DDBJ databases">
        <authorList>
            <person name="Afonso C.L."/>
            <person name="Miller P.J."/>
            <person name="Scott M.A."/>
            <person name="Spackman E."/>
            <person name="Goraichik I."/>
            <person name="Dimitrov K.M."/>
            <person name="Suarez D.L."/>
            <person name="Swayne D.E."/>
        </authorList>
    </citation>
    <scope>NUCLEOTIDE SEQUENCE [LARGE SCALE GENOMIC DNA]</scope>
    <source>
        <strain evidence="3 4">ToBE</strain>
    </source>
</reference>
<dbReference type="InterPro" id="IPR059106">
    <property type="entry name" value="WHD_MalT"/>
</dbReference>
<dbReference type="PANTHER" id="PTHR35807:SF2">
    <property type="entry name" value="TRANSCRIPTIONAL ACTIVATOR DOMAIN"/>
    <property type="match status" value="1"/>
</dbReference>
<dbReference type="OrthoDB" id="9789465at2"/>
<dbReference type="InterPro" id="IPR051677">
    <property type="entry name" value="AfsR-DnrI-RedD_regulator"/>
</dbReference>
<dbReference type="InterPro" id="IPR019734">
    <property type="entry name" value="TPR_rpt"/>
</dbReference>
<evidence type="ECO:0000259" key="2">
    <source>
        <dbReference type="SMART" id="SM01043"/>
    </source>
</evidence>
<keyword evidence="4" id="KW-1185">Reference proteome</keyword>
<dbReference type="SUPFAM" id="SSF48452">
    <property type="entry name" value="TPR-like"/>
    <property type="match status" value="3"/>
</dbReference>
<dbReference type="InterPro" id="IPR005158">
    <property type="entry name" value="BTAD"/>
</dbReference>
<name>A0A1W1W2A7_9FIRM</name>
<dbReference type="Gene3D" id="1.25.40.10">
    <property type="entry name" value="Tetratricopeptide repeat domain"/>
    <property type="match status" value="3"/>
</dbReference>
<dbReference type="SMART" id="SM01043">
    <property type="entry name" value="BTAD"/>
    <property type="match status" value="1"/>
</dbReference>